<dbReference type="Proteomes" id="UP000008311">
    <property type="component" value="Unassembled WGS sequence"/>
</dbReference>
<comment type="subcellular location">
    <subcellularLocation>
        <location evidence="1">Nucleus</location>
    </subcellularLocation>
</comment>
<feature type="domain" description="Zinc finger PHD-type" evidence="7">
    <location>
        <begin position="25"/>
        <end position="68"/>
    </location>
</feature>
<evidence type="ECO:0000256" key="3">
    <source>
        <dbReference type="ARBA" id="ARBA00022771"/>
    </source>
</evidence>
<dbReference type="Gene3D" id="3.30.40.10">
    <property type="entry name" value="Zinc/RING finger domain, C3HC4 (zinc finger)"/>
    <property type="match status" value="1"/>
</dbReference>
<sequence>MKGRSHRLQSHDLHEDWIDGSWTVDCVCGVNFDDGEEMVNCDECGVWVHTRCSRYVKGDELFTCDKCKSKNNKDDSEETEVAQLLVELPTKTIQLESSYATANGPTRRPIRLWTEIPMEERVHVQGIPGGDPALFTGLSSVFTPELWKCTGYVPKKFNFNYREYPCWDEKVGGDGKNEDDNENTVDKGAGALFSLATESVLATPAAALIGMRRRGEEGTFDRREYSKERKNWVNEDGEVRHSHFGVKKERSLLRPVILHSNKRKKEDLGTSKERSGKKKVRVAYREVDAKKRGSHVSRTAFTSTSDAKPLEFYEDRGSKSIKNDSHNTKNKNLRDTVIQEHETDCHISVGIDGEKAMNSVAVIERFSETLSVDICRNDSLTGAGLNEGKASHVGTEVIENSSKSDNLAASVPEHNDVGRIHAEQEGDNIPNGNRDGNVKGSMRSDVKPPTEELASTTSEVKIDQINSDQHLFPSSMELNVEIDADDDNSKGVLNGRFSGTDSKDIGASHDNAIENSKTNYVALSGSPSRDPKAQEVDKTSEAVIDCHMDKQNELTSDPFQIKRELEGTEASIPLQKCSSEPKFGSMFAEELSKSSGTTVSSSALTSQNKIVLCIGKSLSASAAVTISKASASDNIRSPDTLESNPNTRQRVVSECKSNIKKDQAASDKVKDEESPEISRKAVKERPKSSVNSASKASNSSKISHTSALKRTVSDSKDSAHHSSSKTYSAQNSSETVGLPQNECAPYVQNKSLASGLSVRGEKLNQLNSQLSSKAHHASSMNPPPSTNSSATLSDEELALLLHQELNSSPRVSRVPRRHTGSLPQLASPTATSMLIKRTSSSGGRDHNLVSRRKNKDSSKDGFSLFSRP</sequence>
<keyword evidence="9" id="KW-1185">Reference proteome</keyword>
<feature type="compositionally biased region" description="Polar residues" evidence="6">
    <location>
        <begin position="821"/>
        <end position="842"/>
    </location>
</feature>
<evidence type="ECO:0000256" key="6">
    <source>
        <dbReference type="SAM" id="MobiDB-lite"/>
    </source>
</evidence>
<dbReference type="PANTHER" id="PTHR14571">
    <property type="entry name" value="HISTONE-LYSINE N-METHYLTRANSFERASE SET-26-RELATED"/>
    <property type="match status" value="1"/>
</dbReference>
<feature type="compositionally biased region" description="Basic and acidic residues" evidence="6">
    <location>
        <begin position="711"/>
        <end position="720"/>
    </location>
</feature>
<evidence type="ECO:0000256" key="1">
    <source>
        <dbReference type="ARBA" id="ARBA00004123"/>
    </source>
</evidence>
<evidence type="ECO:0000256" key="4">
    <source>
        <dbReference type="ARBA" id="ARBA00022833"/>
    </source>
</evidence>
<dbReference type="PANTHER" id="PTHR14571:SF9">
    <property type="entry name" value="HISTONE-LYSINE N-METHYLTRANSFERASE SET-26-RELATED"/>
    <property type="match status" value="1"/>
</dbReference>
<dbReference type="GO" id="GO:0008270">
    <property type="term" value="F:zinc ion binding"/>
    <property type="evidence" value="ECO:0007669"/>
    <property type="project" value="UniProtKB-KW"/>
</dbReference>
<dbReference type="InterPro" id="IPR001965">
    <property type="entry name" value="Znf_PHD"/>
</dbReference>
<evidence type="ECO:0000313" key="9">
    <source>
        <dbReference type="Proteomes" id="UP000008311"/>
    </source>
</evidence>
<dbReference type="SUPFAM" id="SSF57903">
    <property type="entry name" value="FYVE/PHD zinc finger"/>
    <property type="match status" value="1"/>
</dbReference>
<feature type="compositionally biased region" description="Polar residues" evidence="6">
    <location>
        <begin position="726"/>
        <end position="735"/>
    </location>
</feature>
<feature type="compositionally biased region" description="Basic and acidic residues" evidence="6">
    <location>
        <begin position="651"/>
        <end position="687"/>
    </location>
</feature>
<organism evidence="8 9">
    <name type="scientific">Ricinus communis</name>
    <name type="common">Castor bean</name>
    <dbReference type="NCBI Taxonomy" id="3988"/>
    <lineage>
        <taxon>Eukaryota</taxon>
        <taxon>Viridiplantae</taxon>
        <taxon>Streptophyta</taxon>
        <taxon>Embryophyta</taxon>
        <taxon>Tracheophyta</taxon>
        <taxon>Spermatophyta</taxon>
        <taxon>Magnoliopsida</taxon>
        <taxon>eudicotyledons</taxon>
        <taxon>Gunneridae</taxon>
        <taxon>Pentapetalae</taxon>
        <taxon>rosids</taxon>
        <taxon>fabids</taxon>
        <taxon>Malpighiales</taxon>
        <taxon>Euphorbiaceae</taxon>
        <taxon>Acalyphoideae</taxon>
        <taxon>Acalypheae</taxon>
        <taxon>Ricinus</taxon>
    </lineage>
</organism>
<dbReference type="FunCoup" id="B9RYV8">
    <property type="interactions" value="1835"/>
</dbReference>
<evidence type="ECO:0000259" key="7">
    <source>
        <dbReference type="SMART" id="SM00249"/>
    </source>
</evidence>
<feature type="compositionally biased region" description="Low complexity" evidence="6">
    <location>
        <begin position="688"/>
        <end position="706"/>
    </location>
</feature>
<dbReference type="EMBL" id="EQ973832">
    <property type="protein sequence ID" value="EEF43460.1"/>
    <property type="molecule type" value="Genomic_DNA"/>
</dbReference>
<feature type="region of interest" description="Disordered" evidence="6">
    <location>
        <begin position="769"/>
        <end position="791"/>
    </location>
</feature>
<name>B9RYV8_RICCO</name>
<dbReference type="InterPro" id="IPR019786">
    <property type="entry name" value="Zinc_finger_PHD-type_CS"/>
</dbReference>
<keyword evidence="3" id="KW-0863">Zinc-finger</keyword>
<proteinExistence type="predicted"/>
<keyword evidence="5" id="KW-0539">Nucleus</keyword>
<accession>B9RYV8</accession>
<feature type="region of interest" description="Disordered" evidence="6">
    <location>
        <begin position="806"/>
        <end position="868"/>
    </location>
</feature>
<dbReference type="eggNOG" id="ENOG502QV2I">
    <property type="taxonomic scope" value="Eukaryota"/>
</dbReference>
<dbReference type="InterPro" id="IPR013083">
    <property type="entry name" value="Znf_RING/FYVE/PHD"/>
</dbReference>
<keyword evidence="2" id="KW-0479">Metal-binding</keyword>
<dbReference type="SMART" id="SM00249">
    <property type="entry name" value="PHD"/>
    <property type="match status" value="1"/>
</dbReference>
<gene>
    <name evidence="8" type="ORF">RCOM_1314010</name>
</gene>
<dbReference type="AlphaFoldDB" id="B9RYV8"/>
<evidence type="ECO:0000256" key="5">
    <source>
        <dbReference type="ARBA" id="ARBA00023242"/>
    </source>
</evidence>
<dbReference type="InterPro" id="IPR011011">
    <property type="entry name" value="Znf_FYVE_PHD"/>
</dbReference>
<dbReference type="InParanoid" id="B9RYV8"/>
<evidence type="ECO:0000313" key="8">
    <source>
        <dbReference type="EMBL" id="EEF43460.1"/>
    </source>
</evidence>
<dbReference type="PROSITE" id="PS01359">
    <property type="entry name" value="ZF_PHD_1"/>
    <property type="match status" value="1"/>
</dbReference>
<evidence type="ECO:0000256" key="2">
    <source>
        <dbReference type="ARBA" id="ARBA00022723"/>
    </source>
</evidence>
<dbReference type="GO" id="GO:0005634">
    <property type="term" value="C:nucleus"/>
    <property type="evidence" value="ECO:0007669"/>
    <property type="project" value="UniProtKB-SubCell"/>
</dbReference>
<feature type="region of interest" description="Disordered" evidence="6">
    <location>
        <begin position="422"/>
        <end position="458"/>
    </location>
</feature>
<protein>
    <recommendedName>
        <fullName evidence="7">Zinc finger PHD-type domain-containing protein</fullName>
    </recommendedName>
</protein>
<reference evidence="9" key="1">
    <citation type="journal article" date="2010" name="Nat. Biotechnol.">
        <title>Draft genome sequence of the oilseed species Ricinus communis.</title>
        <authorList>
            <person name="Chan A.P."/>
            <person name="Crabtree J."/>
            <person name="Zhao Q."/>
            <person name="Lorenzi H."/>
            <person name="Orvis J."/>
            <person name="Puiu D."/>
            <person name="Melake-Berhan A."/>
            <person name="Jones K.M."/>
            <person name="Redman J."/>
            <person name="Chen G."/>
            <person name="Cahoon E.B."/>
            <person name="Gedil M."/>
            <person name="Stanke M."/>
            <person name="Haas B.J."/>
            <person name="Wortman J.R."/>
            <person name="Fraser-Liggett C.M."/>
            <person name="Ravel J."/>
            <person name="Rabinowicz P.D."/>
        </authorList>
    </citation>
    <scope>NUCLEOTIDE SEQUENCE [LARGE SCALE GENOMIC DNA]</scope>
    <source>
        <strain evidence="9">cv. Hale</strain>
    </source>
</reference>
<dbReference type="STRING" id="3988.B9RYV8"/>
<feature type="region of interest" description="Disordered" evidence="6">
    <location>
        <begin position="634"/>
        <end position="736"/>
    </location>
</feature>
<feature type="compositionally biased region" description="Polar residues" evidence="6">
    <location>
        <begin position="634"/>
        <end position="650"/>
    </location>
</feature>
<keyword evidence="4" id="KW-0862">Zinc</keyword>